<evidence type="ECO:0000256" key="1">
    <source>
        <dbReference type="ARBA" id="ARBA00001946"/>
    </source>
</evidence>
<dbReference type="SUPFAM" id="SSF47807">
    <property type="entry name" value="5' to 3' exonuclease, C-terminal subdomain"/>
    <property type="match status" value="1"/>
</dbReference>
<dbReference type="EMBL" id="MN739194">
    <property type="protein sequence ID" value="QHS93001.1"/>
    <property type="molecule type" value="Genomic_DNA"/>
</dbReference>
<dbReference type="SMART" id="SM00484">
    <property type="entry name" value="XPGI"/>
    <property type="match status" value="1"/>
</dbReference>
<dbReference type="Gene3D" id="3.40.50.1010">
    <property type="entry name" value="5'-nuclease"/>
    <property type="match status" value="1"/>
</dbReference>
<evidence type="ECO:0008006" key="10">
    <source>
        <dbReference type="Google" id="ProtNLM"/>
    </source>
</evidence>
<feature type="domain" description="XPG-I" evidence="7">
    <location>
        <begin position="186"/>
        <end position="261"/>
    </location>
</feature>
<name>A0A6C0BMN2_9ZZZZ</name>
<dbReference type="SMART" id="SM00485">
    <property type="entry name" value="XPGN"/>
    <property type="match status" value="1"/>
</dbReference>
<comment type="cofactor">
    <cofactor evidence="1">
        <name>Mg(2+)</name>
        <dbReference type="ChEBI" id="CHEBI:18420"/>
    </cofactor>
</comment>
<dbReference type="Pfam" id="PF00752">
    <property type="entry name" value="XPG_N"/>
    <property type="match status" value="1"/>
</dbReference>
<dbReference type="SMART" id="SM00279">
    <property type="entry name" value="HhH2"/>
    <property type="match status" value="1"/>
</dbReference>
<keyword evidence="6" id="KW-0460">Magnesium</keyword>
<dbReference type="Pfam" id="PF00867">
    <property type="entry name" value="XPG_I"/>
    <property type="match status" value="1"/>
</dbReference>
<dbReference type="InterPro" id="IPR029060">
    <property type="entry name" value="PIN-like_dom_sf"/>
</dbReference>
<keyword evidence="2" id="KW-0540">Nuclease</keyword>
<dbReference type="SUPFAM" id="SSF88723">
    <property type="entry name" value="PIN domain-like"/>
    <property type="match status" value="1"/>
</dbReference>
<dbReference type="GO" id="GO:0046872">
    <property type="term" value="F:metal ion binding"/>
    <property type="evidence" value="ECO:0007669"/>
    <property type="project" value="UniProtKB-KW"/>
</dbReference>
<reference evidence="9" key="1">
    <citation type="journal article" date="2020" name="Nature">
        <title>Giant virus diversity and host interactions through global metagenomics.</title>
        <authorList>
            <person name="Schulz F."/>
            <person name="Roux S."/>
            <person name="Paez-Espino D."/>
            <person name="Jungbluth S."/>
            <person name="Walsh D.A."/>
            <person name="Denef V.J."/>
            <person name="McMahon K.D."/>
            <person name="Konstantinidis K.T."/>
            <person name="Eloe-Fadrosh E.A."/>
            <person name="Kyrpides N.C."/>
            <person name="Woyke T."/>
        </authorList>
    </citation>
    <scope>NUCLEOTIDE SEQUENCE</scope>
    <source>
        <strain evidence="9">GVMAG-M-3300017651-5</strain>
    </source>
</reference>
<sequence length="389" mass="44086">MGIKSLSDIYTEGCSGTLRLKKLWRNRIAIDAGTWICSSWAISCKQYISAKDLDLFAECGYNSVTLVSDSATPSSLGIKYYPSNAFTGIQNEWVNQFRRFISMLLKEGITPVWVFDGEAPMEKMGCKEERKKARDKAKAKLDQYIVTLARMGPLLRSQHLADLKKETLNASVLPGPDHNFLKTIIKASGLPCLQCTQEAERLCSALFLEGWVSAVYSTDTDALVHGTFTLLNGMQGSDLFKYVYLPRILASHQLTYPQFVDICIMAGCDYNKNMPRIGIKKSLKLIKDYGTIDRLPMNYDITCLNHTRCRELFSRVNAQSLTLDPINNQTMNWDLNAVAHMSRNVFDSYSIHGLLEMLLHYFEGFPHPERLTQFFNPTMMTMDDIEVQG</sequence>
<dbReference type="GO" id="GO:0017108">
    <property type="term" value="F:5'-flap endonuclease activity"/>
    <property type="evidence" value="ECO:0007669"/>
    <property type="project" value="TreeGrafter"/>
</dbReference>
<dbReference type="InterPro" id="IPR036279">
    <property type="entry name" value="5-3_exonuclease_C_sf"/>
</dbReference>
<keyword evidence="5" id="KW-0378">Hydrolase</keyword>
<evidence type="ECO:0000259" key="7">
    <source>
        <dbReference type="SMART" id="SM00484"/>
    </source>
</evidence>
<dbReference type="GO" id="GO:0003677">
    <property type="term" value="F:DNA binding"/>
    <property type="evidence" value="ECO:0007669"/>
    <property type="project" value="InterPro"/>
</dbReference>
<keyword evidence="4" id="KW-0255">Endonuclease</keyword>
<feature type="domain" description="XPG N-terminal" evidence="8">
    <location>
        <begin position="1"/>
        <end position="137"/>
    </location>
</feature>
<dbReference type="PRINTS" id="PR00853">
    <property type="entry name" value="XPGRADSUPER"/>
</dbReference>
<evidence type="ECO:0000256" key="6">
    <source>
        <dbReference type="ARBA" id="ARBA00022842"/>
    </source>
</evidence>
<evidence type="ECO:0000256" key="2">
    <source>
        <dbReference type="ARBA" id="ARBA00022722"/>
    </source>
</evidence>
<proteinExistence type="predicted"/>
<dbReference type="InterPro" id="IPR006085">
    <property type="entry name" value="XPG_DNA_repair_N"/>
</dbReference>
<dbReference type="Gene3D" id="1.10.150.20">
    <property type="entry name" value="5' to 3' exonuclease, C-terminal subdomain"/>
    <property type="match status" value="1"/>
</dbReference>
<evidence type="ECO:0000256" key="3">
    <source>
        <dbReference type="ARBA" id="ARBA00022723"/>
    </source>
</evidence>
<accession>A0A6C0BMN2</accession>
<keyword evidence="3" id="KW-0479">Metal-binding</keyword>
<dbReference type="InterPro" id="IPR006086">
    <property type="entry name" value="XPG-I_dom"/>
</dbReference>
<protein>
    <recommendedName>
        <fullName evidence="10">XPG N-terminal domain-containing protein</fullName>
    </recommendedName>
</protein>
<dbReference type="InterPro" id="IPR008918">
    <property type="entry name" value="HhH2"/>
</dbReference>
<evidence type="ECO:0000256" key="5">
    <source>
        <dbReference type="ARBA" id="ARBA00022801"/>
    </source>
</evidence>
<dbReference type="InterPro" id="IPR006084">
    <property type="entry name" value="XPG/Rad2"/>
</dbReference>
<organism evidence="9">
    <name type="scientific">viral metagenome</name>
    <dbReference type="NCBI Taxonomy" id="1070528"/>
    <lineage>
        <taxon>unclassified sequences</taxon>
        <taxon>metagenomes</taxon>
        <taxon>organismal metagenomes</taxon>
    </lineage>
</organism>
<evidence type="ECO:0000313" key="9">
    <source>
        <dbReference type="EMBL" id="QHS93001.1"/>
    </source>
</evidence>
<dbReference type="AlphaFoldDB" id="A0A6C0BMN2"/>
<dbReference type="PANTHER" id="PTHR11081:SF9">
    <property type="entry name" value="FLAP ENDONUCLEASE 1"/>
    <property type="match status" value="1"/>
</dbReference>
<evidence type="ECO:0000259" key="8">
    <source>
        <dbReference type="SMART" id="SM00485"/>
    </source>
</evidence>
<evidence type="ECO:0000256" key="4">
    <source>
        <dbReference type="ARBA" id="ARBA00022759"/>
    </source>
</evidence>
<dbReference type="PANTHER" id="PTHR11081">
    <property type="entry name" value="FLAP ENDONUCLEASE FAMILY MEMBER"/>
    <property type="match status" value="1"/>
</dbReference>